<dbReference type="GO" id="GO:0004065">
    <property type="term" value="F:arylsulfatase activity"/>
    <property type="evidence" value="ECO:0007669"/>
    <property type="project" value="TreeGrafter"/>
</dbReference>
<comment type="caution">
    <text evidence="3">The sequence shown here is derived from an EMBL/GenBank/DDBJ whole genome shotgun (WGS) entry which is preliminary data.</text>
</comment>
<dbReference type="GeneID" id="27723292"/>
<dbReference type="Proteomes" id="UP000028545">
    <property type="component" value="Unassembled WGS sequence"/>
</dbReference>
<organism evidence="3 4">
    <name type="scientific">Pseudallescheria apiosperma</name>
    <name type="common">Scedosporium apiospermum</name>
    <dbReference type="NCBI Taxonomy" id="563466"/>
    <lineage>
        <taxon>Eukaryota</taxon>
        <taxon>Fungi</taxon>
        <taxon>Dikarya</taxon>
        <taxon>Ascomycota</taxon>
        <taxon>Pezizomycotina</taxon>
        <taxon>Sordariomycetes</taxon>
        <taxon>Hypocreomycetidae</taxon>
        <taxon>Microascales</taxon>
        <taxon>Microascaceae</taxon>
        <taxon>Scedosporium</taxon>
    </lineage>
</organism>
<evidence type="ECO:0000313" key="3">
    <source>
        <dbReference type="EMBL" id="KEZ43625.1"/>
    </source>
</evidence>
<protein>
    <submittedName>
        <fullName evidence="3">Putative sulfatase PB10D8.02c</fullName>
    </submittedName>
</protein>
<dbReference type="Gene3D" id="3.30.1120.10">
    <property type="match status" value="1"/>
</dbReference>
<name>A0A084G8G3_PSEDA</name>
<keyword evidence="4" id="KW-1185">Reference proteome</keyword>
<dbReference type="CDD" id="cd16025">
    <property type="entry name" value="PAS_like"/>
    <property type="match status" value="1"/>
</dbReference>
<reference evidence="3 4" key="1">
    <citation type="journal article" date="2014" name="Genome Announc.">
        <title>Draft genome sequence of the pathogenic fungus Scedosporium apiospermum.</title>
        <authorList>
            <person name="Vandeputte P."/>
            <person name="Ghamrawi S."/>
            <person name="Rechenmann M."/>
            <person name="Iltis A."/>
            <person name="Giraud S."/>
            <person name="Fleury M."/>
            <person name="Thornton C."/>
            <person name="Delhaes L."/>
            <person name="Meyer W."/>
            <person name="Papon N."/>
            <person name="Bouchara J.P."/>
        </authorList>
    </citation>
    <scope>NUCLEOTIDE SEQUENCE [LARGE SCALE GENOMIC DNA]</scope>
    <source>
        <strain evidence="3 4">IHEM 14462</strain>
    </source>
</reference>
<dbReference type="HOGENOM" id="CLU_006332_11_1_1"/>
<feature type="domain" description="Sulfatase N-terminal" evidence="2">
    <location>
        <begin position="6"/>
        <end position="435"/>
    </location>
</feature>
<evidence type="ECO:0000259" key="2">
    <source>
        <dbReference type="Pfam" id="PF00884"/>
    </source>
</evidence>
<proteinExistence type="inferred from homology"/>
<gene>
    <name evidence="3" type="ORF">SAPIO_CDS4220</name>
</gene>
<evidence type="ECO:0000256" key="1">
    <source>
        <dbReference type="ARBA" id="ARBA00008779"/>
    </source>
</evidence>
<dbReference type="PANTHER" id="PTHR42693">
    <property type="entry name" value="ARYLSULFATASE FAMILY MEMBER"/>
    <property type="match status" value="1"/>
</dbReference>
<dbReference type="PANTHER" id="PTHR42693:SF33">
    <property type="entry name" value="ARYLSULFATASE"/>
    <property type="match status" value="1"/>
</dbReference>
<dbReference type="KEGG" id="sapo:SAPIO_CDS4220"/>
<accession>A0A084G8G3</accession>
<dbReference type="EMBL" id="JOWA01000091">
    <property type="protein sequence ID" value="KEZ43625.1"/>
    <property type="molecule type" value="Genomic_DNA"/>
</dbReference>
<sequence>MSQQRPNFLIIVADDLGFSDTSPYGSEIHTPALEALARDGIRMTNFHTAPACSPTRSMLFSGTDNHIAGLGCMWEHMQKHKDYFKDKPGYEGYLNHRIAALPEILSDHDYLTILSGKWHLGLTKEYAPCSRGFKKNFTFLPGSGNHFAYEPQLDSGEVFFPALCTDGHWMEGDRFLDHRKDLPDDFFSTRSFTDKLLGFLEERSEFEKKQPFFACLTFTAPHWPLQASKARREKYAGKYDEGPDVLTKQRIQRLVELGLVSEDSVIPPPSGKWLPPTWDELSAEEQKRSARTMEIFAAMVDEIDENVGRVTDYLSSTGELDNTLILFMSDNGAEGAALEALPLMGRPGTMANVIEKYYDNSTENLGNKDSFIWYGPRWASAGTAPSRGLKSSTLEGGIRCPCIIRYPPLKAQPGSISKSFTTVMDILPTFLELAQVQHPGTSYRGREVAPLRGRSWVSHLSSTKPDDVSVHGEDTHIHGWELFGQRAIRQGKWKAVWLTYFTEKEGWQLYNVDDDPGELNDLAARYPDILGRLVDFWDHRFISSSLEFLAAALATPSDPTFAYVKEKINTVI</sequence>
<dbReference type="Pfam" id="PF00884">
    <property type="entry name" value="Sulfatase"/>
    <property type="match status" value="1"/>
</dbReference>
<dbReference type="InterPro" id="IPR000917">
    <property type="entry name" value="Sulfatase_N"/>
</dbReference>
<dbReference type="Gene3D" id="3.40.720.10">
    <property type="entry name" value="Alkaline Phosphatase, subunit A"/>
    <property type="match status" value="1"/>
</dbReference>
<dbReference type="OMA" id="FVHSPMY"/>
<dbReference type="SUPFAM" id="SSF53649">
    <property type="entry name" value="Alkaline phosphatase-like"/>
    <property type="match status" value="1"/>
</dbReference>
<dbReference type="InterPro" id="IPR050738">
    <property type="entry name" value="Sulfatase"/>
</dbReference>
<evidence type="ECO:0000313" key="4">
    <source>
        <dbReference type="Proteomes" id="UP000028545"/>
    </source>
</evidence>
<dbReference type="RefSeq" id="XP_016643424.1">
    <property type="nucleotide sequence ID" value="XM_016786822.1"/>
</dbReference>
<comment type="similarity">
    <text evidence="1">Belongs to the sulfatase family.</text>
</comment>
<dbReference type="AlphaFoldDB" id="A0A084G8G3"/>
<dbReference type="OrthoDB" id="103349at2759"/>
<dbReference type="VEuPathDB" id="FungiDB:SAPIO_CDS4220"/>
<dbReference type="InterPro" id="IPR017850">
    <property type="entry name" value="Alkaline_phosphatase_core_sf"/>
</dbReference>